<protein>
    <recommendedName>
        <fullName evidence="1">Toprim domain-containing protein</fullName>
    </recommendedName>
</protein>
<dbReference type="AlphaFoldDB" id="A0A6S7BXA1"/>
<name>A0A6S7BXA1_9BURK</name>
<gene>
    <name evidence="2" type="ORF">LMG28138_05851</name>
</gene>
<evidence type="ECO:0000313" key="2">
    <source>
        <dbReference type="EMBL" id="CAB3806830.1"/>
    </source>
</evidence>
<evidence type="ECO:0000313" key="3">
    <source>
        <dbReference type="Proteomes" id="UP000494115"/>
    </source>
</evidence>
<feature type="domain" description="Toprim" evidence="1">
    <location>
        <begin position="252"/>
        <end position="362"/>
    </location>
</feature>
<accession>A0A6S7BXA1</accession>
<dbReference type="InterPro" id="IPR006171">
    <property type="entry name" value="TOPRIM_dom"/>
</dbReference>
<proteinExistence type="predicted"/>
<sequence length="978" mass="107276">MSHSTKSEATLEVSFPKQSVEGDRFVTLDESSVIREFAAAMAHAEIEVNPAKIIADGEIQRIHVIGDKRGSRNAWYKLHFDEHPNGMFGCHKRYPGGQRFTWKSSERAKPMTDDERRALRERMQAKAREREEEDRKRHAAAAELAKRVFDGATDVVGSEHAYLARKGVESHGLKVGAWEKLNRKTGELSLIKKDALLVPIRDARGAIHSLQAIFPDSDNPLKRDKDYLTDGDKRGRFHLIGEPLTVYDKPVILICEGYATGASLYEATGHGVVVAFDAGNLMPVAQVVRNKFPTGTIIICADNDQWTLLPVKNPGVTRATEAANAIGGCIVFPPFTDDDGRDDNGKRKGPTDFNDLAKLRGPEAICAVINEALVSTIEERAEPDAPWAEFSTQKAIEQAQSAANVAMEARADDEVAGAGSEEPKESLERYFRVLGHGLDGVTIHVFSHSSLTVVKLNSSNINEGHLVSLTPNVGWWEEKFPNGRKKGIDTRAATAFLTGTAHRRGVYDPSNVRGRGAWLDAGRVVFHHGDTLSVDGVDTPVAKIASRYTYPRNMALPRPAKEALSDEDGIKLVNLAKKFRWSTSGSAVLLAGFVMLAPLCGALRWRPHIWLTGGAGCGKSTILNDYVHPLMNGNDLFAQGNSSEAGFRQTLRTDARPVLFDESESNEEGDIKRIQNVLSLIRQSSTESDARTLRGTAGGEAMSFHIRSMFCLASIQVAIKHQADVERLTVLALRSKRDDDNAAESWKALRDELYRIKRDPTIAARLMRRALALLPVIQANIDVFTEVAAQHFGTQREGDQYGTLLAGAWALVSQKVVAREEAEGLIDSYDWSEHRDGVDSGDSDAQKIISTLFGQEVVLDYGERATLYSLVRTAAGEADDGGVVPPDPVKKKANKALMHYGLRVVGQYIAVANSEIPPRNKLLAGTFLATDLKGALKRLPGQDNNDNEPIYFGAHKESKVTRIPLSLVIDDHVTDGTL</sequence>
<evidence type="ECO:0000259" key="1">
    <source>
        <dbReference type="Pfam" id="PF13362"/>
    </source>
</evidence>
<dbReference type="CDD" id="cd01029">
    <property type="entry name" value="TOPRIM_primases"/>
    <property type="match status" value="1"/>
</dbReference>
<dbReference type="EMBL" id="CADIKM010000089">
    <property type="protein sequence ID" value="CAB3806830.1"/>
    <property type="molecule type" value="Genomic_DNA"/>
</dbReference>
<organism evidence="2 3">
    <name type="scientific">Pararobbsia alpina</name>
    <dbReference type="NCBI Taxonomy" id="621374"/>
    <lineage>
        <taxon>Bacteria</taxon>
        <taxon>Pseudomonadati</taxon>
        <taxon>Pseudomonadota</taxon>
        <taxon>Betaproteobacteria</taxon>
        <taxon>Burkholderiales</taxon>
        <taxon>Burkholderiaceae</taxon>
        <taxon>Pararobbsia</taxon>
    </lineage>
</organism>
<keyword evidence="3" id="KW-1185">Reference proteome</keyword>
<reference evidence="2 3" key="1">
    <citation type="submission" date="2020-04" db="EMBL/GenBank/DDBJ databases">
        <authorList>
            <person name="De Canck E."/>
        </authorList>
    </citation>
    <scope>NUCLEOTIDE SEQUENCE [LARGE SCALE GENOMIC DNA]</scope>
    <source>
        <strain evidence="2 3">LMG 28138</strain>
    </source>
</reference>
<dbReference type="Proteomes" id="UP000494115">
    <property type="component" value="Unassembled WGS sequence"/>
</dbReference>
<dbReference type="InterPro" id="IPR034154">
    <property type="entry name" value="TOPRIM_DnaG/twinkle"/>
</dbReference>
<dbReference type="Pfam" id="PF13362">
    <property type="entry name" value="Toprim_3"/>
    <property type="match status" value="1"/>
</dbReference>